<dbReference type="GO" id="GO:1990837">
    <property type="term" value="F:sequence-specific double-stranded DNA binding"/>
    <property type="evidence" value="ECO:0007669"/>
    <property type="project" value="UniProtKB-ARBA"/>
</dbReference>
<feature type="region of interest" description="Disordered" evidence="6">
    <location>
        <begin position="132"/>
        <end position="313"/>
    </location>
</feature>
<sequence>MVTGGGTVSPAGVGGASALASNPQGGCLQTTTPETAGGLPTRRTNENRRSNKPIMEKRRRARINNCLNELKTLILDAMKKDPARHSKLEKADILEMTVKHLENLQRQQVAMSAATDPGVLNKFRAGFSECAGEGGQVPGPGLARPTPVAPAPGQLPQRRRPFRSPHPHITRDGDNATRLAAHGPSAHPPLAGVGGSPPPHGDSRLLQRHLPQHDGDWGWTPTRPDEAPQRGHCPRTPRVRGSGDHTDPTADRPFLPRILTRAVLGSRPPHPPPRPLSRCSYRSPPAPPPRHPLPLHPPANHRRRPRWRLTVSR</sequence>
<name>A0A7R9H159_TIMCR</name>
<evidence type="ECO:0000256" key="4">
    <source>
        <dbReference type="ARBA" id="ARBA00023163"/>
    </source>
</evidence>
<keyword evidence="3" id="KW-0238">DNA-binding</keyword>
<keyword evidence="5" id="KW-0539">Nucleus</keyword>
<dbReference type="InterPro" id="IPR011598">
    <property type="entry name" value="bHLH_dom"/>
</dbReference>
<dbReference type="SUPFAM" id="SSF47459">
    <property type="entry name" value="HLH, helix-loop-helix DNA-binding domain"/>
    <property type="match status" value="1"/>
</dbReference>
<dbReference type="PROSITE" id="PS50888">
    <property type="entry name" value="BHLH"/>
    <property type="match status" value="1"/>
</dbReference>
<feature type="compositionally biased region" description="Polar residues" evidence="6">
    <location>
        <begin position="22"/>
        <end position="34"/>
    </location>
</feature>
<dbReference type="AlphaFoldDB" id="A0A7R9H159"/>
<evidence type="ECO:0000256" key="3">
    <source>
        <dbReference type="ARBA" id="ARBA00023125"/>
    </source>
</evidence>
<feature type="compositionally biased region" description="Basic and acidic residues" evidence="6">
    <location>
        <begin position="201"/>
        <end position="216"/>
    </location>
</feature>
<evidence type="ECO:0000313" key="8">
    <source>
        <dbReference type="EMBL" id="CAD7404263.1"/>
    </source>
</evidence>
<evidence type="ECO:0000256" key="2">
    <source>
        <dbReference type="ARBA" id="ARBA00023015"/>
    </source>
</evidence>
<dbReference type="Pfam" id="PF00010">
    <property type="entry name" value="HLH"/>
    <property type="match status" value="1"/>
</dbReference>
<evidence type="ECO:0000256" key="1">
    <source>
        <dbReference type="ARBA" id="ARBA00004123"/>
    </source>
</evidence>
<accession>A0A7R9H159</accession>
<comment type="subcellular location">
    <subcellularLocation>
        <location evidence="1">Nucleus</location>
    </subcellularLocation>
</comment>
<keyword evidence="4" id="KW-0804">Transcription</keyword>
<dbReference type="GO" id="GO:0046983">
    <property type="term" value="F:protein dimerization activity"/>
    <property type="evidence" value="ECO:0007669"/>
    <property type="project" value="InterPro"/>
</dbReference>
<feature type="compositionally biased region" description="Gly residues" evidence="6">
    <location>
        <begin position="1"/>
        <end position="15"/>
    </location>
</feature>
<evidence type="ECO:0000259" key="7">
    <source>
        <dbReference type="PROSITE" id="PS50888"/>
    </source>
</evidence>
<evidence type="ECO:0000256" key="6">
    <source>
        <dbReference type="SAM" id="MobiDB-lite"/>
    </source>
</evidence>
<dbReference type="GO" id="GO:0005634">
    <property type="term" value="C:nucleus"/>
    <property type="evidence" value="ECO:0007669"/>
    <property type="project" value="UniProtKB-SubCell"/>
</dbReference>
<dbReference type="SMART" id="SM00353">
    <property type="entry name" value="HLH"/>
    <property type="match status" value="1"/>
</dbReference>
<feature type="domain" description="BHLH" evidence="7">
    <location>
        <begin position="47"/>
        <end position="104"/>
    </location>
</feature>
<dbReference type="InterPro" id="IPR036638">
    <property type="entry name" value="HLH_DNA-bd_sf"/>
</dbReference>
<dbReference type="Gene3D" id="4.10.280.10">
    <property type="entry name" value="Helix-loop-helix DNA-binding domain"/>
    <property type="match status" value="1"/>
</dbReference>
<feature type="compositionally biased region" description="Pro residues" evidence="6">
    <location>
        <begin position="284"/>
        <end position="297"/>
    </location>
</feature>
<feature type="compositionally biased region" description="Basic residues" evidence="6">
    <location>
        <begin position="157"/>
        <end position="168"/>
    </location>
</feature>
<dbReference type="CDD" id="cd18913">
    <property type="entry name" value="bHLH-O_hairy_like"/>
    <property type="match status" value="1"/>
</dbReference>
<feature type="compositionally biased region" description="Basic and acidic residues" evidence="6">
    <location>
        <begin position="241"/>
        <end position="250"/>
    </location>
</feature>
<evidence type="ECO:0000256" key="5">
    <source>
        <dbReference type="ARBA" id="ARBA00023242"/>
    </source>
</evidence>
<dbReference type="EMBL" id="OC319104">
    <property type="protein sequence ID" value="CAD7404263.1"/>
    <property type="molecule type" value="Genomic_DNA"/>
</dbReference>
<dbReference type="InterPro" id="IPR050370">
    <property type="entry name" value="HES_HEY"/>
</dbReference>
<gene>
    <name evidence="8" type="ORF">TCEB3V08_LOCUS7415</name>
</gene>
<keyword evidence="2" id="KW-0805">Transcription regulation</keyword>
<dbReference type="FunFam" id="4.10.280.10:FF:000009">
    <property type="entry name" value="Transcription factor HES-1"/>
    <property type="match status" value="1"/>
</dbReference>
<organism evidence="8">
    <name type="scientific">Timema cristinae</name>
    <name type="common">Walking stick</name>
    <dbReference type="NCBI Taxonomy" id="61476"/>
    <lineage>
        <taxon>Eukaryota</taxon>
        <taxon>Metazoa</taxon>
        <taxon>Ecdysozoa</taxon>
        <taxon>Arthropoda</taxon>
        <taxon>Hexapoda</taxon>
        <taxon>Insecta</taxon>
        <taxon>Pterygota</taxon>
        <taxon>Neoptera</taxon>
        <taxon>Polyneoptera</taxon>
        <taxon>Phasmatodea</taxon>
        <taxon>Timematodea</taxon>
        <taxon>Timematoidea</taxon>
        <taxon>Timematidae</taxon>
        <taxon>Timema</taxon>
    </lineage>
</organism>
<protein>
    <recommendedName>
        <fullName evidence="7">BHLH domain-containing protein</fullName>
    </recommendedName>
</protein>
<reference evidence="8" key="1">
    <citation type="submission" date="2020-11" db="EMBL/GenBank/DDBJ databases">
        <authorList>
            <person name="Tran Van P."/>
        </authorList>
    </citation>
    <scope>NUCLEOTIDE SEQUENCE</scope>
</reference>
<dbReference type="PANTHER" id="PTHR10985">
    <property type="entry name" value="BASIC HELIX-LOOP-HELIX TRANSCRIPTION FACTOR, HES-RELATED"/>
    <property type="match status" value="1"/>
</dbReference>
<proteinExistence type="predicted"/>
<feature type="region of interest" description="Disordered" evidence="6">
    <location>
        <begin position="1"/>
        <end position="56"/>
    </location>
</feature>